<comment type="caution">
    <text evidence="2">The sequence shown here is derived from an EMBL/GenBank/DDBJ whole genome shotgun (WGS) entry which is preliminary data.</text>
</comment>
<reference evidence="2" key="1">
    <citation type="submission" date="2019-08" db="EMBL/GenBank/DDBJ databases">
        <title>Marinilactibacillus psychrotolerans M13-2T whole genome sequencing project.</title>
        <authorList>
            <person name="Ishikawa M."/>
            <person name="Suzuki T."/>
            <person name="Matsutani M."/>
        </authorList>
    </citation>
    <scope>NUCLEOTIDE SEQUENCE</scope>
    <source>
        <strain evidence="2">M13-2T</strain>
    </source>
</reference>
<dbReference type="Proteomes" id="UP000887127">
    <property type="component" value="Unassembled WGS sequence"/>
</dbReference>
<evidence type="ECO:0000256" key="1">
    <source>
        <dbReference type="SAM" id="Phobius"/>
    </source>
</evidence>
<keyword evidence="1" id="KW-0812">Transmembrane</keyword>
<dbReference type="RefSeq" id="WP_091762134.1">
    <property type="nucleotide sequence ID" value="NZ_BJVX01000009.1"/>
</dbReference>
<protein>
    <recommendedName>
        <fullName evidence="4">DUF624 domain-containing protein</fullName>
    </recommendedName>
</protein>
<dbReference type="EMBL" id="BKBI01000006">
    <property type="protein sequence ID" value="GEQ35416.1"/>
    <property type="molecule type" value="Genomic_DNA"/>
</dbReference>
<feature type="transmembrane region" description="Helical" evidence="1">
    <location>
        <begin position="109"/>
        <end position="133"/>
    </location>
</feature>
<keyword evidence="1" id="KW-1133">Transmembrane helix</keyword>
<dbReference type="Pfam" id="PF04854">
    <property type="entry name" value="DUF624"/>
    <property type="match status" value="1"/>
</dbReference>
<keyword evidence="1" id="KW-0472">Membrane</keyword>
<organism evidence="2 3">
    <name type="scientific">Marinilactibacillus psychrotolerans</name>
    <dbReference type="NCBI Taxonomy" id="191770"/>
    <lineage>
        <taxon>Bacteria</taxon>
        <taxon>Bacillati</taxon>
        <taxon>Bacillota</taxon>
        <taxon>Bacilli</taxon>
        <taxon>Lactobacillales</taxon>
        <taxon>Carnobacteriaceae</taxon>
        <taxon>Marinilactibacillus</taxon>
    </lineage>
</organism>
<evidence type="ECO:0000313" key="2">
    <source>
        <dbReference type="EMBL" id="GEQ35416.1"/>
    </source>
</evidence>
<dbReference type="GeneID" id="96911494"/>
<dbReference type="AlphaFoldDB" id="A0AAV3WUJ5"/>
<sequence length="207" mass="23298">MFKKMFDLNQPLWRMMGFLSDMMLLTLVWVLFSIPIVTIGPATIALFKVCAIQLNGRDQGILKNYYYSFFGCFKQTILPGILSISIIGLLIFSIFFYNSISSELTTFLLFISLFTLLFCVALLIVVAPLTAILEGKVSDIVKLAFVLSVQKIQWTFLLLMTTISTVFITVYVAPYISLFSVGLLAILNTKVVTHLYEDSSLDIQALQ</sequence>
<evidence type="ECO:0008006" key="4">
    <source>
        <dbReference type="Google" id="ProtNLM"/>
    </source>
</evidence>
<dbReference type="InterPro" id="IPR006938">
    <property type="entry name" value="DUF624"/>
</dbReference>
<proteinExistence type="predicted"/>
<name>A0AAV3WUJ5_9LACT</name>
<evidence type="ECO:0000313" key="3">
    <source>
        <dbReference type="Proteomes" id="UP000887127"/>
    </source>
</evidence>
<accession>A0AAV3WUJ5</accession>
<gene>
    <name evidence="2" type="ORF">M132T_09240</name>
</gene>
<feature type="transmembrane region" description="Helical" evidence="1">
    <location>
        <begin position="77"/>
        <end position="97"/>
    </location>
</feature>
<feature type="transmembrane region" description="Helical" evidence="1">
    <location>
        <begin position="154"/>
        <end position="187"/>
    </location>
</feature>